<feature type="region of interest" description="Disordered" evidence="1">
    <location>
        <begin position="1"/>
        <end position="214"/>
    </location>
</feature>
<evidence type="ECO:0000313" key="2">
    <source>
        <dbReference type="EMBL" id="KAL2278413.1"/>
    </source>
</evidence>
<name>A0ABR4E7N3_9PEZI</name>
<dbReference type="EMBL" id="JBAWTH010000087">
    <property type="protein sequence ID" value="KAL2278413.1"/>
    <property type="molecule type" value="Genomic_DNA"/>
</dbReference>
<sequence>MQAQWCLVDRSRPKRGNDEGSDKSSKRQRRARSHLESSDECEDAPQIRGGLARPRPPPVGPPPNRAASTASRANKTTPPANTATPAKTPRSRITIVESDDDDDDEDWRPKRQQPTNTNQPGTTSAVNDTTSASNTSGQPPGSTGNQGKTNPSHQPPQVGNTTTPLPPVQVPSQLPTPPQTGPSNKKQGVNTGAGTSTGGPGYTTPTPTKVTLPPFPEESEILELYRKLQEMVFTWVEECLPDTFPDEFKTQRPERYWELCGWCRPMSLGDSMLSRRAWAKYVYESWVWRFFYQEIFRPGSLTWAGNDLPKEEGGANGMGKAVNDRFENLFDPDQRTMTPVMYGRRIRERAGVMKLIRDGFVTQSRQTNITGWLVTEMLVAFHPYFSDAYKPIDQPQNIEVLIRDTWFLIVKARELDERLRSARHLYDLILGREGEECRISGVESPAILRYEVARNESRPPIYFDEDTLLALIVVPGLIRFGIEEALYGTDDTVTKSVVRHARAFAQTDLLEALRT</sequence>
<evidence type="ECO:0000256" key="1">
    <source>
        <dbReference type="SAM" id="MobiDB-lite"/>
    </source>
</evidence>
<feature type="compositionally biased region" description="Polar residues" evidence="1">
    <location>
        <begin position="124"/>
        <end position="160"/>
    </location>
</feature>
<comment type="caution">
    <text evidence="2">The sequence shown here is derived from an EMBL/GenBank/DDBJ whole genome shotgun (WGS) entry which is preliminary data.</text>
</comment>
<feature type="compositionally biased region" description="Pro residues" evidence="1">
    <location>
        <begin position="54"/>
        <end position="64"/>
    </location>
</feature>
<accession>A0ABR4E7N3</accession>
<feature type="compositionally biased region" description="Pro residues" evidence="1">
    <location>
        <begin position="164"/>
        <end position="180"/>
    </location>
</feature>
<feature type="compositionally biased region" description="Acidic residues" evidence="1">
    <location>
        <begin position="97"/>
        <end position="106"/>
    </location>
</feature>
<feature type="compositionally biased region" description="Basic and acidic residues" evidence="1">
    <location>
        <begin position="9"/>
        <end position="25"/>
    </location>
</feature>
<protein>
    <submittedName>
        <fullName evidence="2">Uncharacterized protein</fullName>
    </submittedName>
</protein>
<dbReference type="Proteomes" id="UP001600888">
    <property type="component" value="Unassembled WGS sequence"/>
</dbReference>
<proteinExistence type="predicted"/>
<keyword evidence="3" id="KW-1185">Reference proteome</keyword>
<evidence type="ECO:0000313" key="3">
    <source>
        <dbReference type="Proteomes" id="UP001600888"/>
    </source>
</evidence>
<gene>
    <name evidence="2" type="ORF">FJTKL_14508</name>
</gene>
<reference evidence="2 3" key="1">
    <citation type="submission" date="2024-03" db="EMBL/GenBank/DDBJ databases">
        <title>A high-quality draft genome sequence of Diaporthe vaccinii, a causative agent of upright dieback and viscid rot disease in cranberry plants.</title>
        <authorList>
            <person name="Sarrasin M."/>
            <person name="Lang B.F."/>
            <person name="Burger G."/>
        </authorList>
    </citation>
    <scope>NUCLEOTIDE SEQUENCE [LARGE SCALE GENOMIC DNA]</scope>
    <source>
        <strain evidence="2 3">IS7</strain>
    </source>
</reference>
<feature type="compositionally biased region" description="Polar residues" evidence="1">
    <location>
        <begin position="181"/>
        <end position="190"/>
    </location>
</feature>
<feature type="compositionally biased region" description="Low complexity" evidence="1">
    <location>
        <begin position="73"/>
        <end position="88"/>
    </location>
</feature>
<feature type="compositionally biased region" description="Low complexity" evidence="1">
    <location>
        <begin position="202"/>
        <end position="212"/>
    </location>
</feature>
<feature type="compositionally biased region" description="Low complexity" evidence="1">
    <location>
        <begin position="112"/>
        <end position="123"/>
    </location>
</feature>
<organism evidence="2 3">
    <name type="scientific">Diaporthe vaccinii</name>
    <dbReference type="NCBI Taxonomy" id="105482"/>
    <lineage>
        <taxon>Eukaryota</taxon>
        <taxon>Fungi</taxon>
        <taxon>Dikarya</taxon>
        <taxon>Ascomycota</taxon>
        <taxon>Pezizomycotina</taxon>
        <taxon>Sordariomycetes</taxon>
        <taxon>Sordariomycetidae</taxon>
        <taxon>Diaporthales</taxon>
        <taxon>Diaporthaceae</taxon>
        <taxon>Diaporthe</taxon>
        <taxon>Diaporthe eres species complex</taxon>
    </lineage>
</organism>